<dbReference type="GO" id="GO:0003990">
    <property type="term" value="F:acetylcholinesterase activity"/>
    <property type="evidence" value="ECO:0007669"/>
    <property type="project" value="UniProtKB-EC"/>
</dbReference>
<keyword evidence="3 8" id="KW-0378">Hydrolase</keyword>
<dbReference type="InterPro" id="IPR000997">
    <property type="entry name" value="Cholinesterase"/>
</dbReference>
<dbReference type="InterPro" id="IPR029058">
    <property type="entry name" value="AB_hydrolase_fold"/>
</dbReference>
<feature type="domain" description="Carboxylesterase type B" evidence="9">
    <location>
        <begin position="2"/>
        <end position="464"/>
    </location>
</feature>
<gene>
    <name evidence="10" type="ORF">ONB1V03_LOCUS12217</name>
</gene>
<proteinExistence type="inferred from homology"/>
<accession>A0A7R9M920</accession>
<evidence type="ECO:0000256" key="5">
    <source>
        <dbReference type="ARBA" id="ARBA00023180"/>
    </source>
</evidence>
<reference evidence="10" key="1">
    <citation type="submission" date="2020-11" db="EMBL/GenBank/DDBJ databases">
        <authorList>
            <person name="Tran Van P."/>
        </authorList>
    </citation>
    <scope>NUCLEOTIDE SEQUENCE</scope>
</reference>
<evidence type="ECO:0000313" key="10">
    <source>
        <dbReference type="EMBL" id="CAD7655574.1"/>
    </source>
</evidence>
<dbReference type="EMBL" id="CAJPVJ010009715">
    <property type="protein sequence ID" value="CAG2172761.1"/>
    <property type="molecule type" value="Genomic_DNA"/>
</dbReference>
<comment type="similarity">
    <text evidence="1 8">Belongs to the type-B carboxylesterase/lipase family.</text>
</comment>
<dbReference type="Gene3D" id="3.40.50.1820">
    <property type="entry name" value="alpha/beta hydrolase"/>
    <property type="match status" value="1"/>
</dbReference>
<organism evidence="10">
    <name type="scientific">Oppiella nova</name>
    <dbReference type="NCBI Taxonomy" id="334625"/>
    <lineage>
        <taxon>Eukaryota</taxon>
        <taxon>Metazoa</taxon>
        <taxon>Ecdysozoa</taxon>
        <taxon>Arthropoda</taxon>
        <taxon>Chelicerata</taxon>
        <taxon>Arachnida</taxon>
        <taxon>Acari</taxon>
        <taxon>Acariformes</taxon>
        <taxon>Sarcoptiformes</taxon>
        <taxon>Oribatida</taxon>
        <taxon>Brachypylina</taxon>
        <taxon>Oppioidea</taxon>
        <taxon>Oppiidae</taxon>
        <taxon>Oppiella</taxon>
    </lineage>
</organism>
<evidence type="ECO:0000256" key="6">
    <source>
        <dbReference type="ARBA" id="ARBA00048484"/>
    </source>
</evidence>
<dbReference type="EC" id="3.1.1.-" evidence="8"/>
<protein>
    <recommendedName>
        <fullName evidence="8">Carboxylic ester hydrolase</fullName>
        <ecNumber evidence="8">3.1.1.-</ecNumber>
    </recommendedName>
</protein>
<dbReference type="GO" id="GO:0005615">
    <property type="term" value="C:extracellular space"/>
    <property type="evidence" value="ECO:0007669"/>
    <property type="project" value="TreeGrafter"/>
</dbReference>
<evidence type="ECO:0000256" key="1">
    <source>
        <dbReference type="ARBA" id="ARBA00005964"/>
    </source>
</evidence>
<sequence>SIGVVRGQTINVLNKSIDQFLGIPFAEPPVGGLRFRKPQPINTPFKEVIDATKPKNSCFQNSVTALPVIQSEDCLVLSIWSPSKGNGRKTASKPGLKPVMFWIHGGSLRIGSIFTPTGDGSVLSTQDMVVVFTNYRVGPFGWLYGGTENEPGNLGLYDQLLALKWVRENIEKFGGDPNQMTIFGESAGSWSVSAHVLSPLSRGLFKRAILESGTLLGNKDVRGLTTESALIQSKQMAKSFNCSDDHQWLQCLRDVDPKELTVYMNLQPYPLHDSQFLPISAQQAFKTHDYSTDIDILMGIVRDEGSLLAHLFYPKSDSLNSSQEFEALVKTVAIPQLDAKAITEFYLKGVDTSSADALKKAFWRFYGDVRMICPTYLFAKQFAKSSPKSNVFFYDWTYGSNILGPLIGCTKDMGVCHGGEVEYVFGLPILMHTNDSEFSENVIKMWTNFAKKGNPMDNNKWPRLIETGRLRSRSVPKIKEINPSAPDHIMENPFAETCDGFWSNYFTSDQNRRGIQWLNDGKNHTIPLSMINRLMG</sequence>
<keyword evidence="5" id="KW-0325">Glycoprotein</keyword>
<dbReference type="GO" id="GO:0005886">
    <property type="term" value="C:plasma membrane"/>
    <property type="evidence" value="ECO:0007669"/>
    <property type="project" value="TreeGrafter"/>
</dbReference>
<comment type="catalytic activity">
    <reaction evidence="6">
        <text>acetylcholine + H2O = choline + acetate + H(+)</text>
        <dbReference type="Rhea" id="RHEA:17561"/>
        <dbReference type="ChEBI" id="CHEBI:15354"/>
        <dbReference type="ChEBI" id="CHEBI:15355"/>
        <dbReference type="ChEBI" id="CHEBI:15377"/>
        <dbReference type="ChEBI" id="CHEBI:15378"/>
        <dbReference type="ChEBI" id="CHEBI:30089"/>
        <dbReference type="EC" id="3.1.1.7"/>
    </reaction>
</comment>
<evidence type="ECO:0000256" key="7">
    <source>
        <dbReference type="PIRSR" id="PIRSR600997-1"/>
    </source>
</evidence>
<evidence type="ECO:0000259" key="9">
    <source>
        <dbReference type="Pfam" id="PF00135"/>
    </source>
</evidence>
<dbReference type="AlphaFoldDB" id="A0A7R9M920"/>
<keyword evidence="2" id="KW-0719">Serine esterase</keyword>
<dbReference type="PROSITE" id="PS00122">
    <property type="entry name" value="CARBOXYLESTERASE_B_1"/>
    <property type="match status" value="1"/>
</dbReference>
<dbReference type="Pfam" id="PF00135">
    <property type="entry name" value="COesterase"/>
    <property type="match status" value="1"/>
</dbReference>
<keyword evidence="11" id="KW-1185">Reference proteome</keyword>
<feature type="active site" description="Charge relay system" evidence="7">
    <location>
        <position position="417"/>
    </location>
</feature>
<dbReference type="InterPro" id="IPR019826">
    <property type="entry name" value="Carboxylesterase_B_AS"/>
</dbReference>
<name>A0A7R9M920_9ACAR</name>
<dbReference type="PANTHER" id="PTHR43918">
    <property type="entry name" value="ACETYLCHOLINESTERASE"/>
    <property type="match status" value="1"/>
</dbReference>
<feature type="active site" description="Acyl-ester intermediate" evidence="7">
    <location>
        <position position="186"/>
    </location>
</feature>
<dbReference type="InterPro" id="IPR002018">
    <property type="entry name" value="CarbesteraseB"/>
</dbReference>
<dbReference type="GO" id="GO:0019695">
    <property type="term" value="P:choline metabolic process"/>
    <property type="evidence" value="ECO:0007669"/>
    <property type="project" value="TreeGrafter"/>
</dbReference>
<feature type="non-terminal residue" evidence="10">
    <location>
        <position position="1"/>
    </location>
</feature>
<dbReference type="PRINTS" id="PR00878">
    <property type="entry name" value="CHOLNESTRASE"/>
</dbReference>
<dbReference type="EMBL" id="OC924540">
    <property type="protein sequence ID" value="CAD7655574.1"/>
    <property type="molecule type" value="Genomic_DNA"/>
</dbReference>
<dbReference type="SUPFAM" id="SSF53474">
    <property type="entry name" value="alpha/beta-Hydrolases"/>
    <property type="match status" value="1"/>
</dbReference>
<keyword evidence="4" id="KW-1015">Disulfide bond</keyword>
<dbReference type="InterPro" id="IPR050654">
    <property type="entry name" value="AChE-related_enzymes"/>
</dbReference>
<feature type="active site" description="Charge relay system" evidence="7">
    <location>
        <position position="304"/>
    </location>
</feature>
<dbReference type="Proteomes" id="UP000728032">
    <property type="component" value="Unassembled WGS sequence"/>
</dbReference>
<evidence type="ECO:0000256" key="4">
    <source>
        <dbReference type="ARBA" id="ARBA00023157"/>
    </source>
</evidence>
<evidence type="ECO:0000256" key="8">
    <source>
        <dbReference type="RuleBase" id="RU361235"/>
    </source>
</evidence>
<dbReference type="OrthoDB" id="19653at2759"/>
<dbReference type="PANTHER" id="PTHR43918:SF4">
    <property type="entry name" value="CARBOXYLIC ESTER HYDROLASE"/>
    <property type="match status" value="1"/>
</dbReference>
<evidence type="ECO:0000256" key="3">
    <source>
        <dbReference type="ARBA" id="ARBA00022801"/>
    </source>
</evidence>
<evidence type="ECO:0000313" key="11">
    <source>
        <dbReference type="Proteomes" id="UP000728032"/>
    </source>
</evidence>
<evidence type="ECO:0000256" key="2">
    <source>
        <dbReference type="ARBA" id="ARBA00022487"/>
    </source>
</evidence>
<dbReference type="GO" id="GO:0006581">
    <property type="term" value="P:acetylcholine catabolic process"/>
    <property type="evidence" value="ECO:0007669"/>
    <property type="project" value="TreeGrafter"/>
</dbReference>